<evidence type="ECO:0000256" key="6">
    <source>
        <dbReference type="ARBA" id="ARBA00023242"/>
    </source>
</evidence>
<keyword evidence="9" id="KW-1185">Reference proteome</keyword>
<dbReference type="AlphaFoldDB" id="A0A1E3NWY5"/>
<dbReference type="Proteomes" id="UP000094112">
    <property type="component" value="Unassembled WGS sequence"/>
</dbReference>
<feature type="compositionally biased region" description="Polar residues" evidence="7">
    <location>
        <begin position="39"/>
        <end position="50"/>
    </location>
</feature>
<dbReference type="GeneID" id="30199519"/>
<dbReference type="InterPro" id="IPR022784">
    <property type="entry name" value="Ribosome_bgen_Alb1"/>
</dbReference>
<keyword evidence="5" id="KW-0690">Ribosome biogenesis</keyword>
<protein>
    <recommendedName>
        <fullName evidence="10">Ribosome biogenesis protein ALB1</fullName>
    </recommendedName>
</protein>
<proteinExistence type="predicted"/>
<feature type="region of interest" description="Disordered" evidence="7">
    <location>
        <begin position="104"/>
        <end position="128"/>
    </location>
</feature>
<feature type="compositionally biased region" description="Polar residues" evidence="7">
    <location>
        <begin position="61"/>
        <end position="70"/>
    </location>
</feature>
<accession>A0A1E3NWY5</accession>
<evidence type="ECO:0000256" key="7">
    <source>
        <dbReference type="SAM" id="MobiDB-lite"/>
    </source>
</evidence>
<keyword evidence="3" id="KW-0813">Transport</keyword>
<evidence type="ECO:0000256" key="3">
    <source>
        <dbReference type="ARBA" id="ARBA00022448"/>
    </source>
</evidence>
<dbReference type="RefSeq" id="XP_019036865.1">
    <property type="nucleotide sequence ID" value="XM_019182273.1"/>
</dbReference>
<evidence type="ECO:0000256" key="1">
    <source>
        <dbReference type="ARBA" id="ARBA00004123"/>
    </source>
</evidence>
<sequence length="164" mass="17724">MPSRNSINKPKDTMNQARKRAQLAKKRQARARNGLTAPARSSESSTSGLPKSTAVALYTGSKPTGSITTSTLSKKRLHKIERNKKYAAKRKEIENKLLIDATAQAEEQMDVDDDNESVASSKKPSSKIDSVKNALWSVIEDRASESLTVDSTGEGTTLGGPSFS</sequence>
<dbReference type="EMBL" id="KV454213">
    <property type="protein sequence ID" value="ODQ57658.1"/>
    <property type="molecule type" value="Genomic_DNA"/>
</dbReference>
<feature type="compositionally biased region" description="Basic residues" evidence="7">
    <location>
        <begin position="17"/>
        <end position="30"/>
    </location>
</feature>
<evidence type="ECO:0000313" key="9">
    <source>
        <dbReference type="Proteomes" id="UP000094112"/>
    </source>
</evidence>
<gene>
    <name evidence="8" type="ORF">WICANDRAFT_35143</name>
</gene>
<organism evidence="8 9">
    <name type="scientific">Wickerhamomyces anomalus (strain ATCC 58044 / CBS 1984 / NCYC 433 / NRRL Y-366-8)</name>
    <name type="common">Yeast</name>
    <name type="synonym">Hansenula anomala</name>
    <dbReference type="NCBI Taxonomy" id="683960"/>
    <lineage>
        <taxon>Eukaryota</taxon>
        <taxon>Fungi</taxon>
        <taxon>Dikarya</taxon>
        <taxon>Ascomycota</taxon>
        <taxon>Saccharomycotina</taxon>
        <taxon>Saccharomycetes</taxon>
        <taxon>Phaffomycetales</taxon>
        <taxon>Wickerhamomycetaceae</taxon>
        <taxon>Wickerhamomyces</taxon>
    </lineage>
</organism>
<dbReference type="GO" id="GO:0042254">
    <property type="term" value="P:ribosome biogenesis"/>
    <property type="evidence" value="ECO:0007669"/>
    <property type="project" value="UniProtKB-KW"/>
</dbReference>
<evidence type="ECO:0008006" key="10">
    <source>
        <dbReference type="Google" id="ProtNLM"/>
    </source>
</evidence>
<keyword evidence="4" id="KW-0963">Cytoplasm</keyword>
<evidence type="ECO:0000256" key="4">
    <source>
        <dbReference type="ARBA" id="ARBA00022490"/>
    </source>
</evidence>
<dbReference type="OrthoDB" id="4086742at2759"/>
<name>A0A1E3NWY5_WICAA</name>
<reference evidence="8 9" key="1">
    <citation type="journal article" date="2016" name="Proc. Natl. Acad. Sci. U.S.A.">
        <title>Comparative genomics of biotechnologically important yeasts.</title>
        <authorList>
            <person name="Riley R."/>
            <person name="Haridas S."/>
            <person name="Wolfe K.H."/>
            <person name="Lopes M.R."/>
            <person name="Hittinger C.T."/>
            <person name="Goeker M."/>
            <person name="Salamov A.A."/>
            <person name="Wisecaver J.H."/>
            <person name="Long T.M."/>
            <person name="Calvey C.H."/>
            <person name="Aerts A.L."/>
            <person name="Barry K.W."/>
            <person name="Choi C."/>
            <person name="Clum A."/>
            <person name="Coughlan A.Y."/>
            <person name="Deshpande S."/>
            <person name="Douglass A.P."/>
            <person name="Hanson S.J."/>
            <person name="Klenk H.-P."/>
            <person name="LaButti K.M."/>
            <person name="Lapidus A."/>
            <person name="Lindquist E.A."/>
            <person name="Lipzen A.M."/>
            <person name="Meier-Kolthoff J.P."/>
            <person name="Ohm R.A."/>
            <person name="Otillar R.P."/>
            <person name="Pangilinan J.L."/>
            <person name="Peng Y."/>
            <person name="Rokas A."/>
            <person name="Rosa C.A."/>
            <person name="Scheuner C."/>
            <person name="Sibirny A.A."/>
            <person name="Slot J.C."/>
            <person name="Stielow J.B."/>
            <person name="Sun H."/>
            <person name="Kurtzman C.P."/>
            <person name="Blackwell M."/>
            <person name="Grigoriev I.V."/>
            <person name="Jeffries T.W."/>
        </authorList>
    </citation>
    <scope>NUCLEOTIDE SEQUENCE [LARGE SCALE GENOMIC DNA]</scope>
    <source>
        <strain evidence="9">ATCC 58044 / CBS 1984 / NCYC 433 / NRRL Y-366-8</strain>
    </source>
</reference>
<evidence type="ECO:0000313" key="8">
    <source>
        <dbReference type="EMBL" id="ODQ57658.1"/>
    </source>
</evidence>
<feature type="compositionally biased region" description="Acidic residues" evidence="7">
    <location>
        <begin position="107"/>
        <end position="116"/>
    </location>
</feature>
<dbReference type="Pfam" id="PF09135">
    <property type="entry name" value="Alb1"/>
    <property type="match status" value="1"/>
</dbReference>
<dbReference type="STRING" id="683960.A0A1E3NWY5"/>
<dbReference type="GO" id="GO:0005634">
    <property type="term" value="C:nucleus"/>
    <property type="evidence" value="ECO:0007669"/>
    <property type="project" value="UniProtKB-SubCell"/>
</dbReference>
<evidence type="ECO:0000256" key="2">
    <source>
        <dbReference type="ARBA" id="ARBA00004496"/>
    </source>
</evidence>
<dbReference type="GO" id="GO:0005737">
    <property type="term" value="C:cytoplasm"/>
    <property type="evidence" value="ECO:0007669"/>
    <property type="project" value="UniProtKB-SubCell"/>
</dbReference>
<comment type="subcellular location">
    <subcellularLocation>
        <location evidence="2">Cytoplasm</location>
    </subcellularLocation>
    <subcellularLocation>
        <location evidence="1">Nucleus</location>
    </subcellularLocation>
</comment>
<evidence type="ECO:0000256" key="5">
    <source>
        <dbReference type="ARBA" id="ARBA00022517"/>
    </source>
</evidence>
<feature type="region of interest" description="Disordered" evidence="7">
    <location>
        <begin position="1"/>
        <end position="70"/>
    </location>
</feature>
<keyword evidence="6" id="KW-0539">Nucleus</keyword>